<dbReference type="AlphaFoldDB" id="A0A0E9SJN4"/>
<organism evidence="1">
    <name type="scientific">Anguilla anguilla</name>
    <name type="common">European freshwater eel</name>
    <name type="synonym">Muraena anguilla</name>
    <dbReference type="NCBI Taxonomy" id="7936"/>
    <lineage>
        <taxon>Eukaryota</taxon>
        <taxon>Metazoa</taxon>
        <taxon>Chordata</taxon>
        <taxon>Craniata</taxon>
        <taxon>Vertebrata</taxon>
        <taxon>Euteleostomi</taxon>
        <taxon>Actinopterygii</taxon>
        <taxon>Neopterygii</taxon>
        <taxon>Teleostei</taxon>
        <taxon>Anguilliformes</taxon>
        <taxon>Anguillidae</taxon>
        <taxon>Anguilla</taxon>
    </lineage>
</organism>
<reference evidence="1" key="1">
    <citation type="submission" date="2014-11" db="EMBL/GenBank/DDBJ databases">
        <authorList>
            <person name="Amaro Gonzalez C."/>
        </authorList>
    </citation>
    <scope>NUCLEOTIDE SEQUENCE</scope>
</reference>
<accession>A0A0E9SJN4</accession>
<reference evidence="1" key="2">
    <citation type="journal article" date="2015" name="Fish Shellfish Immunol.">
        <title>Early steps in the European eel (Anguilla anguilla)-Vibrio vulnificus interaction in the gills: Role of the RtxA13 toxin.</title>
        <authorList>
            <person name="Callol A."/>
            <person name="Pajuelo D."/>
            <person name="Ebbesson L."/>
            <person name="Teles M."/>
            <person name="MacKenzie S."/>
            <person name="Amaro C."/>
        </authorList>
    </citation>
    <scope>NUCLEOTIDE SEQUENCE</scope>
</reference>
<proteinExistence type="predicted"/>
<protein>
    <submittedName>
        <fullName evidence="1">Uncharacterized protein</fullName>
    </submittedName>
</protein>
<name>A0A0E9SJN4_ANGAN</name>
<evidence type="ECO:0000313" key="1">
    <source>
        <dbReference type="EMBL" id="JAH41437.1"/>
    </source>
</evidence>
<dbReference type="EMBL" id="GBXM01067140">
    <property type="protein sequence ID" value="JAH41437.1"/>
    <property type="molecule type" value="Transcribed_RNA"/>
</dbReference>
<sequence>MYVLLQTNAITSLYLLRVPPDLMSITLKWVVPVRARND</sequence>